<protein>
    <recommendedName>
        <fullName evidence="9">Molybdate/tungstate import ATP-binding protein WtpC</fullName>
        <ecNumber evidence="8">7.3.2.6</ecNumber>
    </recommendedName>
</protein>
<dbReference type="Gene3D" id="3.40.50.300">
    <property type="entry name" value="P-loop containing nucleotide triphosphate hydrolases"/>
    <property type="match status" value="1"/>
</dbReference>
<dbReference type="InterPro" id="IPR013611">
    <property type="entry name" value="Transp-assoc_OB_typ2"/>
</dbReference>
<sequence>MNALAVDGLTKTFDGAPAVDDVSLTVEQGEFFSLIGPSGCGKTTTLRMLAGLLTPDSGRVLLNGQDVTDRPARERATNMVFQDLVLFPHMNVAENVGYGLARSGVTEPERGQRVEDALALVNLAGFGDRDPSDLSGGQRQRVALARALVNDPAILLLDEPLASLDRALREEMQAEFRRIQRDSDTTFLYVTHDQESALSMSDRVAVMRDGRIVNVGPPRQLYTDPQTRFVASFLGDATLLEGDVIRREGADVVVQTGAGPLRANADATSDAVGDAVTVAVRPEAVTLGGDLTGTVTDVAYKGFYEEATVDCGGAELVVRRERNTVAAPDNATSADGGTALPFRVGETVELGVNRAVLVRDERR</sequence>
<evidence type="ECO:0000256" key="4">
    <source>
        <dbReference type="ARBA" id="ARBA00022741"/>
    </source>
</evidence>
<evidence type="ECO:0000256" key="7">
    <source>
        <dbReference type="ARBA" id="ARBA00038781"/>
    </source>
</evidence>
<evidence type="ECO:0000313" key="12">
    <source>
        <dbReference type="EMBL" id="AUG46112.1"/>
    </source>
</evidence>
<dbReference type="PANTHER" id="PTHR42781">
    <property type="entry name" value="SPERMIDINE/PUTRESCINE IMPORT ATP-BINDING PROTEIN POTA"/>
    <property type="match status" value="1"/>
</dbReference>
<evidence type="ECO:0000256" key="9">
    <source>
        <dbReference type="ARBA" id="ARBA00041133"/>
    </source>
</evidence>
<evidence type="ECO:0000256" key="6">
    <source>
        <dbReference type="ARBA" id="ARBA00038307"/>
    </source>
</evidence>
<evidence type="ECO:0000313" key="13">
    <source>
        <dbReference type="Proteomes" id="UP000242917"/>
    </source>
</evidence>
<comment type="catalytic activity">
    <reaction evidence="10">
        <text>tungstate(in) + ATP + H2O = tungstate(out) + ADP + phosphate + H(+)</text>
        <dbReference type="Rhea" id="RHEA:35027"/>
        <dbReference type="ChEBI" id="CHEBI:15377"/>
        <dbReference type="ChEBI" id="CHEBI:15378"/>
        <dbReference type="ChEBI" id="CHEBI:30616"/>
        <dbReference type="ChEBI" id="CHEBI:43474"/>
        <dbReference type="ChEBI" id="CHEBI:46502"/>
        <dbReference type="ChEBI" id="CHEBI:456216"/>
        <dbReference type="EC" id="7.3.2.6"/>
    </reaction>
</comment>
<gene>
    <name evidence="12" type="ORF">BVU17_00685</name>
</gene>
<proteinExistence type="inferred from homology"/>
<dbReference type="InterPro" id="IPR027417">
    <property type="entry name" value="P-loop_NTPase"/>
</dbReference>
<dbReference type="OrthoDB" id="18368at2157"/>
<dbReference type="SMART" id="SM00382">
    <property type="entry name" value="AAA"/>
    <property type="match status" value="1"/>
</dbReference>
<keyword evidence="2" id="KW-0813">Transport</keyword>
<dbReference type="InterPro" id="IPR003593">
    <property type="entry name" value="AAA+_ATPase"/>
</dbReference>
<keyword evidence="4" id="KW-0547">Nucleotide-binding</keyword>
<dbReference type="GO" id="GO:1901238">
    <property type="term" value="F:ABC-type tungstate transporter activity"/>
    <property type="evidence" value="ECO:0007669"/>
    <property type="project" value="UniProtKB-EC"/>
</dbReference>
<dbReference type="GO" id="GO:0005524">
    <property type="term" value="F:ATP binding"/>
    <property type="evidence" value="ECO:0007669"/>
    <property type="project" value="UniProtKB-KW"/>
</dbReference>
<dbReference type="GO" id="GO:0043190">
    <property type="term" value="C:ATP-binding cassette (ABC) transporter complex"/>
    <property type="evidence" value="ECO:0007669"/>
    <property type="project" value="InterPro"/>
</dbReference>
<reference evidence="12 13" key="1">
    <citation type="submission" date="2017-01" db="EMBL/GenBank/DDBJ databases">
        <title>A Red Light-Sensitive Sensory Rhodopsin I From Haloarcula taiwanensis, A New Haloarchaeon Isolated From Taiwan.</title>
        <authorList>
            <person name="Yang C.-S."/>
            <person name="Han Y.-A."/>
            <person name="Chen P.-C."/>
            <person name="Ng W.V."/>
            <person name="Chen T.-W."/>
        </authorList>
    </citation>
    <scope>NUCLEOTIDE SEQUENCE [LARGE SCALE GENOMIC DNA]</scope>
    <source>
        <strain evidence="12 13">Taiwanensis</strain>
    </source>
</reference>
<name>A0A2H4ZUH6_9EURY</name>
<dbReference type="GO" id="GO:0016887">
    <property type="term" value="F:ATP hydrolysis activity"/>
    <property type="evidence" value="ECO:0007669"/>
    <property type="project" value="InterPro"/>
</dbReference>
<evidence type="ECO:0000256" key="3">
    <source>
        <dbReference type="ARBA" id="ARBA00022505"/>
    </source>
</evidence>
<accession>A0A2H4ZUH6</accession>
<dbReference type="InterPro" id="IPR017871">
    <property type="entry name" value="ABC_transporter-like_CS"/>
</dbReference>
<dbReference type="InterPro" id="IPR050093">
    <property type="entry name" value="ABC_SmlMolc_Importer"/>
</dbReference>
<organism evidence="12 13">
    <name type="scientific">Haloarcula taiwanensis</name>
    <dbReference type="NCBI Taxonomy" id="1932004"/>
    <lineage>
        <taxon>Archaea</taxon>
        <taxon>Methanobacteriati</taxon>
        <taxon>Methanobacteriota</taxon>
        <taxon>Stenosarchaea group</taxon>
        <taxon>Halobacteria</taxon>
        <taxon>Halobacteriales</taxon>
        <taxon>Haloarculaceae</taxon>
        <taxon>Haloarcula</taxon>
    </lineage>
</organism>
<dbReference type="Pfam" id="PF08402">
    <property type="entry name" value="TOBE_2"/>
    <property type="match status" value="1"/>
</dbReference>
<comment type="subunit">
    <text evidence="7">The complex is composed of two ATP-binding proteins (WtpC), two transmembrane proteins (WtpB) and a solute-binding protein (WtpA).</text>
</comment>
<keyword evidence="13" id="KW-1185">Reference proteome</keyword>
<dbReference type="EMBL" id="CP019154">
    <property type="protein sequence ID" value="AUG46112.1"/>
    <property type="molecule type" value="Genomic_DNA"/>
</dbReference>
<dbReference type="EC" id="7.3.2.6" evidence="8"/>
<dbReference type="PROSITE" id="PS00211">
    <property type="entry name" value="ABC_TRANSPORTER_1"/>
    <property type="match status" value="1"/>
</dbReference>
<evidence type="ECO:0000256" key="1">
    <source>
        <dbReference type="ARBA" id="ARBA00004202"/>
    </source>
</evidence>
<dbReference type="AlphaFoldDB" id="A0A2H4ZUH6"/>
<keyword evidence="5 12" id="KW-0067">ATP-binding</keyword>
<dbReference type="Gene3D" id="2.40.50.100">
    <property type="match status" value="1"/>
</dbReference>
<feature type="domain" description="ABC transporter" evidence="11">
    <location>
        <begin position="4"/>
        <end position="234"/>
    </location>
</feature>
<dbReference type="SUPFAM" id="SSF52540">
    <property type="entry name" value="P-loop containing nucleoside triphosphate hydrolases"/>
    <property type="match status" value="1"/>
</dbReference>
<evidence type="ECO:0000259" key="11">
    <source>
        <dbReference type="PROSITE" id="PS50893"/>
    </source>
</evidence>
<keyword evidence="3" id="KW-0500">Molybdenum</keyword>
<comment type="subcellular location">
    <subcellularLocation>
        <location evidence="1">Cell membrane</location>
        <topology evidence="1">Peripheral membrane protein</topology>
    </subcellularLocation>
</comment>
<dbReference type="SUPFAM" id="SSF50331">
    <property type="entry name" value="MOP-like"/>
    <property type="match status" value="1"/>
</dbReference>
<evidence type="ECO:0000256" key="10">
    <source>
        <dbReference type="ARBA" id="ARBA00047936"/>
    </source>
</evidence>
<dbReference type="Pfam" id="PF00005">
    <property type="entry name" value="ABC_tran"/>
    <property type="match status" value="1"/>
</dbReference>
<evidence type="ECO:0000256" key="8">
    <source>
        <dbReference type="ARBA" id="ARBA00039025"/>
    </source>
</evidence>
<dbReference type="InterPro" id="IPR003439">
    <property type="entry name" value="ABC_transporter-like_ATP-bd"/>
</dbReference>
<evidence type="ECO:0000256" key="2">
    <source>
        <dbReference type="ARBA" id="ARBA00022448"/>
    </source>
</evidence>
<dbReference type="Proteomes" id="UP000242917">
    <property type="component" value="Chromosome I"/>
</dbReference>
<dbReference type="PANTHER" id="PTHR42781:SF4">
    <property type="entry name" value="SPERMIDINE_PUTRESCINE IMPORT ATP-BINDING PROTEIN POTA"/>
    <property type="match status" value="1"/>
</dbReference>
<dbReference type="InterPro" id="IPR008995">
    <property type="entry name" value="Mo/tungstate-bd_C_term_dom"/>
</dbReference>
<dbReference type="FunFam" id="3.40.50.300:FF:000133">
    <property type="entry name" value="Spermidine/putrescine import ATP-binding protein PotA"/>
    <property type="match status" value="1"/>
</dbReference>
<dbReference type="PROSITE" id="PS50893">
    <property type="entry name" value="ABC_TRANSPORTER_2"/>
    <property type="match status" value="1"/>
</dbReference>
<evidence type="ECO:0000256" key="5">
    <source>
        <dbReference type="ARBA" id="ARBA00022840"/>
    </source>
</evidence>
<comment type="similarity">
    <text evidence="6">Belongs to the ABC transporter superfamily. Sulfate/tungstate importer (TC 3.A.1.6) family.</text>
</comment>
<dbReference type="KEGG" id="hta:BVU17_00685"/>